<keyword evidence="4" id="KW-1185">Reference proteome</keyword>
<gene>
    <name evidence="3" type="ORF">ACFO0B_18380</name>
</gene>
<organism evidence="3 4">
    <name type="scientific">Nocardia jiangsuensis</name>
    <dbReference type="NCBI Taxonomy" id="1691563"/>
    <lineage>
        <taxon>Bacteria</taxon>
        <taxon>Bacillati</taxon>
        <taxon>Actinomycetota</taxon>
        <taxon>Actinomycetes</taxon>
        <taxon>Mycobacteriales</taxon>
        <taxon>Nocardiaceae</taxon>
        <taxon>Nocardia</taxon>
    </lineage>
</organism>
<comment type="caution">
    <text evidence="3">The sequence shown here is derived from an EMBL/GenBank/DDBJ whole genome shotgun (WGS) entry which is preliminary data.</text>
</comment>
<feature type="region of interest" description="Disordered" evidence="1">
    <location>
        <begin position="29"/>
        <end position="50"/>
    </location>
</feature>
<dbReference type="Proteomes" id="UP001595696">
    <property type="component" value="Unassembled WGS sequence"/>
</dbReference>
<evidence type="ECO:0000313" key="3">
    <source>
        <dbReference type="EMBL" id="MFC3963960.1"/>
    </source>
</evidence>
<accession>A0ABV8DV01</accession>
<feature type="chain" id="PRO_5045849685" evidence="2">
    <location>
        <begin position="27"/>
        <end position="104"/>
    </location>
</feature>
<keyword evidence="2" id="KW-0732">Signal</keyword>
<protein>
    <submittedName>
        <fullName evidence="3">Uncharacterized protein</fullName>
    </submittedName>
</protein>
<sequence>MRTSLRLTAASVAAAALVATASGAMAQPIEPAPAPVATDRYSTSSSGADHAGDALRTGQYLIQQGNVIGVLVLLVTAPFKIFTSGVCDLAAGSSLPNPCVPNVW</sequence>
<evidence type="ECO:0000256" key="2">
    <source>
        <dbReference type="SAM" id="SignalP"/>
    </source>
</evidence>
<dbReference type="EMBL" id="JBHSAX010000014">
    <property type="protein sequence ID" value="MFC3963960.1"/>
    <property type="molecule type" value="Genomic_DNA"/>
</dbReference>
<dbReference type="RefSeq" id="WP_378613681.1">
    <property type="nucleotide sequence ID" value="NZ_JBHSAX010000014.1"/>
</dbReference>
<evidence type="ECO:0000313" key="4">
    <source>
        <dbReference type="Proteomes" id="UP001595696"/>
    </source>
</evidence>
<evidence type="ECO:0000256" key="1">
    <source>
        <dbReference type="SAM" id="MobiDB-lite"/>
    </source>
</evidence>
<proteinExistence type="predicted"/>
<name>A0ABV8DV01_9NOCA</name>
<reference evidence="4" key="1">
    <citation type="journal article" date="2019" name="Int. J. Syst. Evol. Microbiol.">
        <title>The Global Catalogue of Microorganisms (GCM) 10K type strain sequencing project: providing services to taxonomists for standard genome sequencing and annotation.</title>
        <authorList>
            <consortium name="The Broad Institute Genomics Platform"/>
            <consortium name="The Broad Institute Genome Sequencing Center for Infectious Disease"/>
            <person name="Wu L."/>
            <person name="Ma J."/>
        </authorList>
    </citation>
    <scope>NUCLEOTIDE SEQUENCE [LARGE SCALE GENOMIC DNA]</scope>
    <source>
        <strain evidence="4">CGMCC 4.7330</strain>
    </source>
</reference>
<feature type="signal peptide" evidence="2">
    <location>
        <begin position="1"/>
        <end position="26"/>
    </location>
</feature>